<organism evidence="1 2">
    <name type="scientific">Brucella anthropi</name>
    <name type="common">Ochrobactrum anthropi</name>
    <dbReference type="NCBI Taxonomy" id="529"/>
    <lineage>
        <taxon>Bacteria</taxon>
        <taxon>Pseudomonadati</taxon>
        <taxon>Pseudomonadota</taxon>
        <taxon>Alphaproteobacteria</taxon>
        <taxon>Hyphomicrobiales</taxon>
        <taxon>Brucellaceae</taxon>
        <taxon>Brucella/Ochrobactrum group</taxon>
        <taxon>Brucella</taxon>
    </lineage>
</organism>
<dbReference type="GO" id="GO:0005737">
    <property type="term" value="C:cytoplasm"/>
    <property type="evidence" value="ECO:0007669"/>
    <property type="project" value="TreeGrafter"/>
</dbReference>
<dbReference type="AlphaFoldDB" id="A0A6I0DK33"/>
<dbReference type="GO" id="GO:0046657">
    <property type="term" value="P:folic acid catabolic process"/>
    <property type="evidence" value="ECO:0007669"/>
    <property type="project" value="TreeGrafter"/>
</dbReference>
<dbReference type="InterPro" id="IPR052030">
    <property type="entry name" value="Peptidase_M20/M20A_hydrolases"/>
</dbReference>
<evidence type="ECO:0000313" key="2">
    <source>
        <dbReference type="Proteomes" id="UP000441102"/>
    </source>
</evidence>
<dbReference type="RefSeq" id="WP_151577118.1">
    <property type="nucleotide sequence ID" value="NZ_WBWX01000017.1"/>
</dbReference>
<gene>
    <name evidence="1" type="ORF">F9L06_24455</name>
</gene>
<dbReference type="GO" id="GO:0071713">
    <property type="term" value="F:para-aminobenzoyl-glutamate hydrolase activity"/>
    <property type="evidence" value="ECO:0007669"/>
    <property type="project" value="TreeGrafter"/>
</dbReference>
<accession>A0A6I0DK33</accession>
<dbReference type="Proteomes" id="UP000441102">
    <property type="component" value="Unassembled WGS sequence"/>
</dbReference>
<sequence>MTPEKQTAVDWVNANKNALSDWHTTIWDFHEPAWREYKSAAWYVERLRAEGFTVEAGSAGMPTAFCATWGDSGPIIASYAEYDAVPGNSQQRTPYMAPREGVNRWAPGHTDPHSALGIGALGGILAAKAAMEKHGIKGRLKFFGEPAEKVCGSKPVHAAHGYYDDIDAAISYHPGFRPGLSNTCIWDSHCGAYWSKIYTFECTKPETWAGMAATSNTSISSVARAPGAIDAVCLMYTTTKYTKEAMLPHSGTWILNEAILAAGQATSDNLPPRFSQIQYSCRTPTLEMAERVIAVLDRNAEHVAKIANCEVRSEWVARTRVGLPNHAMAEIAYRNLELTGPPEFGDEAKAFARAIQSNLGLAPMDEPFQAGMSTLTTPQDGEAHNREVMPSWQLNYGADDYVDYTWHAPTVRLIIGRPKLEQPEGGYQYPEWVWNALGGFSPAIDPTIFSAARCVGATIIDLLTDPEGLARAKAEFEMRTGGGIGGTKWVKPLLPADFAAPIHYRWPEYVTTVRGTEWWIPERA</sequence>
<dbReference type="EMBL" id="WBWX01000017">
    <property type="protein sequence ID" value="KAB2790781.1"/>
    <property type="molecule type" value="Genomic_DNA"/>
</dbReference>
<evidence type="ECO:0000313" key="1">
    <source>
        <dbReference type="EMBL" id="KAB2790781.1"/>
    </source>
</evidence>
<dbReference type="PANTHER" id="PTHR30575">
    <property type="entry name" value="PEPTIDASE M20"/>
    <property type="match status" value="1"/>
</dbReference>
<proteinExistence type="predicted"/>
<name>A0A6I0DK33_BRUAN</name>
<dbReference type="SUPFAM" id="SSF53187">
    <property type="entry name" value="Zn-dependent exopeptidases"/>
    <property type="match status" value="1"/>
</dbReference>
<protein>
    <submittedName>
        <fullName evidence="1">Amidohydrolase</fullName>
    </submittedName>
</protein>
<dbReference type="Gene3D" id="3.40.630.10">
    <property type="entry name" value="Zn peptidases"/>
    <property type="match status" value="1"/>
</dbReference>
<dbReference type="GO" id="GO:0016805">
    <property type="term" value="F:dipeptidase activity"/>
    <property type="evidence" value="ECO:0007669"/>
    <property type="project" value="TreeGrafter"/>
</dbReference>
<dbReference type="PANTHER" id="PTHR30575:SF0">
    <property type="entry name" value="XAA-ARG DIPEPTIDASE"/>
    <property type="match status" value="1"/>
</dbReference>
<reference evidence="1 2" key="1">
    <citation type="submission" date="2019-09" db="EMBL/GenBank/DDBJ databases">
        <title>Taxonomic organization of the family Brucellaceae based on a phylogenomic approach.</title>
        <authorList>
            <person name="Leclercq S."/>
            <person name="Cloeckaert A."/>
            <person name="Zygmunt M.S."/>
        </authorList>
    </citation>
    <scope>NUCLEOTIDE SEQUENCE [LARGE SCALE GENOMIC DNA]</scope>
    <source>
        <strain evidence="1 2">CCUG 34461</strain>
    </source>
</reference>
<comment type="caution">
    <text evidence="1">The sequence shown here is derived from an EMBL/GenBank/DDBJ whole genome shotgun (WGS) entry which is preliminary data.</text>
</comment>
<keyword evidence="1" id="KW-0378">Hydrolase</keyword>